<dbReference type="AlphaFoldDB" id="A0AAW1X239"/>
<name>A0AAW1X239_RUBAR</name>
<gene>
    <name evidence="2" type="ORF">M0R45_026773</name>
</gene>
<accession>A0AAW1X239</accession>
<keyword evidence="3" id="KW-1185">Reference proteome</keyword>
<dbReference type="EMBL" id="JBEDUW010000005">
    <property type="protein sequence ID" value="KAK9929685.1"/>
    <property type="molecule type" value="Genomic_DNA"/>
</dbReference>
<evidence type="ECO:0000313" key="2">
    <source>
        <dbReference type="EMBL" id="KAK9929685.1"/>
    </source>
</evidence>
<evidence type="ECO:0000256" key="1">
    <source>
        <dbReference type="SAM" id="MobiDB-lite"/>
    </source>
</evidence>
<proteinExistence type="predicted"/>
<feature type="compositionally biased region" description="Gly residues" evidence="1">
    <location>
        <begin position="129"/>
        <end position="141"/>
    </location>
</feature>
<reference evidence="2 3" key="1">
    <citation type="journal article" date="2023" name="G3 (Bethesda)">
        <title>A chromosome-length genome assembly and annotation of blackberry (Rubus argutus, cv. 'Hillquist').</title>
        <authorList>
            <person name="Bruna T."/>
            <person name="Aryal R."/>
            <person name="Dudchenko O."/>
            <person name="Sargent D.J."/>
            <person name="Mead D."/>
            <person name="Buti M."/>
            <person name="Cavallini A."/>
            <person name="Hytonen T."/>
            <person name="Andres J."/>
            <person name="Pham M."/>
            <person name="Weisz D."/>
            <person name="Mascagni F."/>
            <person name="Usai G."/>
            <person name="Natali L."/>
            <person name="Bassil N."/>
            <person name="Fernandez G.E."/>
            <person name="Lomsadze A."/>
            <person name="Armour M."/>
            <person name="Olukolu B."/>
            <person name="Poorten T."/>
            <person name="Britton C."/>
            <person name="Davik J."/>
            <person name="Ashrafi H."/>
            <person name="Aiden E.L."/>
            <person name="Borodovsky M."/>
            <person name="Worthington M."/>
        </authorList>
    </citation>
    <scope>NUCLEOTIDE SEQUENCE [LARGE SCALE GENOMIC DNA]</scope>
    <source>
        <strain evidence="2">PI 553951</strain>
    </source>
</reference>
<sequence>MVFIASLNHKTLNPKSKPQDNHPPTLRHQIEQNSLLPISQQRLLISQSLQLSTQNNSALFTDLGIGPLSTLTLHTPFFGDTQPHRYAFLIAKPPSQLRPRAGPQCHQVHQPVRHWPSPLQSTTNWGWGWGRSGRAEGGGGPSVQRESEI</sequence>
<dbReference type="Proteomes" id="UP001457282">
    <property type="component" value="Unassembled WGS sequence"/>
</dbReference>
<protein>
    <submittedName>
        <fullName evidence="2">Uncharacterized protein</fullName>
    </submittedName>
</protein>
<feature type="region of interest" description="Disordered" evidence="1">
    <location>
        <begin position="129"/>
        <end position="149"/>
    </location>
</feature>
<organism evidence="2 3">
    <name type="scientific">Rubus argutus</name>
    <name type="common">Southern blackberry</name>
    <dbReference type="NCBI Taxonomy" id="59490"/>
    <lineage>
        <taxon>Eukaryota</taxon>
        <taxon>Viridiplantae</taxon>
        <taxon>Streptophyta</taxon>
        <taxon>Embryophyta</taxon>
        <taxon>Tracheophyta</taxon>
        <taxon>Spermatophyta</taxon>
        <taxon>Magnoliopsida</taxon>
        <taxon>eudicotyledons</taxon>
        <taxon>Gunneridae</taxon>
        <taxon>Pentapetalae</taxon>
        <taxon>rosids</taxon>
        <taxon>fabids</taxon>
        <taxon>Rosales</taxon>
        <taxon>Rosaceae</taxon>
        <taxon>Rosoideae</taxon>
        <taxon>Rosoideae incertae sedis</taxon>
        <taxon>Rubus</taxon>
    </lineage>
</organism>
<evidence type="ECO:0000313" key="3">
    <source>
        <dbReference type="Proteomes" id="UP001457282"/>
    </source>
</evidence>
<comment type="caution">
    <text evidence="2">The sequence shown here is derived from an EMBL/GenBank/DDBJ whole genome shotgun (WGS) entry which is preliminary data.</text>
</comment>